<evidence type="ECO:0000256" key="3">
    <source>
        <dbReference type="ARBA" id="ARBA00022692"/>
    </source>
</evidence>
<comment type="subcellular location">
    <subcellularLocation>
        <location evidence="1">Membrane</location>
        <topology evidence="1">Multi-pass membrane protein</topology>
    </subcellularLocation>
</comment>
<dbReference type="InterPro" id="IPR004814">
    <property type="entry name" value="Oligopep_transpt"/>
</dbReference>
<dbReference type="GO" id="GO:0035673">
    <property type="term" value="F:oligopeptide transmembrane transporter activity"/>
    <property type="evidence" value="ECO:0007669"/>
    <property type="project" value="InterPro"/>
</dbReference>
<feature type="transmembrane region" description="Helical" evidence="6">
    <location>
        <begin position="310"/>
        <end position="330"/>
    </location>
</feature>
<feature type="transmembrane region" description="Helical" evidence="6">
    <location>
        <begin position="40"/>
        <end position="59"/>
    </location>
</feature>
<feature type="transmembrane region" description="Helical" evidence="6">
    <location>
        <begin position="217"/>
        <end position="238"/>
    </location>
</feature>
<dbReference type="Pfam" id="PF03169">
    <property type="entry name" value="OPT"/>
    <property type="match status" value="1"/>
</dbReference>
<dbReference type="OrthoDB" id="9809340at2"/>
<dbReference type="AlphaFoldDB" id="A0A1J8NGI6"/>
<keyword evidence="5 6" id="KW-0472">Membrane</keyword>
<protein>
    <recommendedName>
        <fullName evidence="9">Oligopeptide transporter, OPT family</fullName>
    </recommendedName>
</protein>
<feature type="transmembrane region" description="Helical" evidence="6">
    <location>
        <begin position="513"/>
        <end position="532"/>
    </location>
</feature>
<reference evidence="7 8" key="1">
    <citation type="submission" date="2016-03" db="EMBL/GenBank/DDBJ databases">
        <title>Comparative genomics of Rickettsiella.</title>
        <authorList>
            <person name="Chandler C."/>
            <person name="Wang Y."/>
        </authorList>
    </citation>
    <scope>NUCLEOTIDE SEQUENCE [LARGE SCALE GENOMIC DNA]</scope>
    <source>
        <strain evidence="7 8">RCFS May 2013</strain>
    </source>
</reference>
<evidence type="ECO:0000256" key="5">
    <source>
        <dbReference type="ARBA" id="ARBA00023136"/>
    </source>
</evidence>
<dbReference type="RefSeq" id="WP_071662533.1">
    <property type="nucleotide sequence ID" value="NZ_LUKY01000033.1"/>
</dbReference>
<keyword evidence="8" id="KW-1185">Reference proteome</keyword>
<evidence type="ECO:0000313" key="8">
    <source>
        <dbReference type="Proteomes" id="UP000183924"/>
    </source>
</evidence>
<feature type="transmembrane region" description="Helical" evidence="6">
    <location>
        <begin position="79"/>
        <end position="97"/>
    </location>
</feature>
<sequence length="658" mass="70420">MQDDNRSQTGIITLRVVVLGIFLALLLAASSTYLALKVGILPSASIPAAILAMAILRLFHNGNIFEANLIQTAASAGEAVAGGIVFTIPALIIIGYWNHFPYFANFAIACLGGLLGILFSIPLRKILINTPQLYFPEARAISEVLKLSQKQSFPINKMLVGTSLGAGLEFAQTGLKIIAVSTEKWVVFGQSKIIGFGLGFAPALIGVGYLIGWNVGLSLLLGAFIAWGISLPLLSYLMPVGNTFILAKSLAVYSSDIHYIGLGAMLAAGFWTLLNLLRPFYLSLRLLLRGLFHPLKNQLSPTEQDIPLNYLLSSLVLVIFSIYFLFNYLLPIQSLLFTFPQLFLVVAVLYVLVIGFVFAALCGYFSGLVGVTASPGSAIVISGLLFMALILRGVLFFKGQDLLSSQLLNAAAITIIIGAVVAGAACIANDNIQDLKVGHLIGATPWRQQLMLILGVVIASLVIPYVMQLLFNVYGLTTVLPHAGMDPQQTLPAPPAAMMAGLTQGVFNHDLPWNMLAMGGAIMLVLIIVNTVGKINLSLLGVGMGIYLPLSSSTPLFIGSLFAYGIKFFLQKKINRQTTPSDFQQHNAILLSCGLVAGAALMDVFLAIPLSITGNPRLFAVLPISWQALASGFGFLSVLGLAVCFYWTILKKPPSSLT</sequence>
<evidence type="ECO:0000313" key="7">
    <source>
        <dbReference type="EMBL" id="OIZ94034.1"/>
    </source>
</evidence>
<gene>
    <name evidence="7" type="ORF">A1D18_03960</name>
</gene>
<keyword evidence="2" id="KW-0813">Transport</keyword>
<feature type="transmembrane region" description="Helical" evidence="6">
    <location>
        <begin position="544"/>
        <end position="566"/>
    </location>
</feature>
<evidence type="ECO:0000256" key="4">
    <source>
        <dbReference type="ARBA" id="ARBA00022989"/>
    </source>
</evidence>
<feature type="transmembrane region" description="Helical" evidence="6">
    <location>
        <begin position="407"/>
        <end position="430"/>
    </location>
</feature>
<feature type="transmembrane region" description="Helical" evidence="6">
    <location>
        <begin position="193"/>
        <end position="211"/>
    </location>
</feature>
<evidence type="ECO:0008006" key="9">
    <source>
        <dbReference type="Google" id="ProtNLM"/>
    </source>
</evidence>
<evidence type="ECO:0000256" key="6">
    <source>
        <dbReference type="SAM" id="Phobius"/>
    </source>
</evidence>
<comment type="caution">
    <text evidence="7">The sequence shown here is derived from an EMBL/GenBank/DDBJ whole genome shotgun (WGS) entry which is preliminary data.</text>
</comment>
<keyword evidence="3 6" id="KW-0812">Transmembrane</keyword>
<feature type="transmembrane region" description="Helical" evidence="6">
    <location>
        <begin position="342"/>
        <end position="366"/>
    </location>
</feature>
<feature type="transmembrane region" description="Helical" evidence="6">
    <location>
        <begin position="624"/>
        <end position="649"/>
    </location>
</feature>
<feature type="transmembrane region" description="Helical" evidence="6">
    <location>
        <begin position="587"/>
        <end position="612"/>
    </location>
</feature>
<name>A0A1J8NGI6_9COXI</name>
<dbReference type="STRING" id="1225476.A1D18_03960"/>
<dbReference type="InterPro" id="IPR004813">
    <property type="entry name" value="OPT"/>
</dbReference>
<dbReference type="PANTHER" id="PTHR31645:SF0">
    <property type="entry name" value="OLIGOPEPTIDE TRANSPORTER YGL114W-RELATED"/>
    <property type="match status" value="1"/>
</dbReference>
<feature type="transmembrane region" description="Helical" evidence="6">
    <location>
        <begin position="12"/>
        <end position="34"/>
    </location>
</feature>
<keyword evidence="4 6" id="KW-1133">Transmembrane helix</keyword>
<feature type="transmembrane region" description="Helical" evidence="6">
    <location>
        <begin position="103"/>
        <end position="123"/>
    </location>
</feature>
<evidence type="ECO:0000256" key="2">
    <source>
        <dbReference type="ARBA" id="ARBA00022448"/>
    </source>
</evidence>
<accession>A0A1J8NGI6</accession>
<feature type="transmembrane region" description="Helical" evidence="6">
    <location>
        <begin position="259"/>
        <end position="281"/>
    </location>
</feature>
<proteinExistence type="predicted"/>
<dbReference type="NCBIfam" id="TIGR00728">
    <property type="entry name" value="OPT_sfam"/>
    <property type="match status" value="1"/>
</dbReference>
<dbReference type="Proteomes" id="UP000183924">
    <property type="component" value="Unassembled WGS sequence"/>
</dbReference>
<dbReference type="NCBIfam" id="TIGR00733">
    <property type="entry name" value="OPT family oligopeptide transporter"/>
    <property type="match status" value="1"/>
</dbReference>
<feature type="transmembrane region" description="Helical" evidence="6">
    <location>
        <begin position="378"/>
        <end position="395"/>
    </location>
</feature>
<dbReference type="PANTHER" id="PTHR31645">
    <property type="entry name" value="OLIGOPEPTIDE TRANSPORTER YGL114W-RELATED"/>
    <property type="match status" value="1"/>
</dbReference>
<evidence type="ECO:0000256" key="1">
    <source>
        <dbReference type="ARBA" id="ARBA00004141"/>
    </source>
</evidence>
<dbReference type="GO" id="GO:0016020">
    <property type="term" value="C:membrane"/>
    <property type="evidence" value="ECO:0007669"/>
    <property type="project" value="UniProtKB-SubCell"/>
</dbReference>
<dbReference type="InterPro" id="IPR045035">
    <property type="entry name" value="YSL-like"/>
</dbReference>
<feature type="transmembrane region" description="Helical" evidence="6">
    <location>
        <begin position="450"/>
        <end position="471"/>
    </location>
</feature>
<dbReference type="EMBL" id="LUKY01000033">
    <property type="protein sequence ID" value="OIZ94034.1"/>
    <property type="molecule type" value="Genomic_DNA"/>
</dbReference>
<organism evidence="7 8">
    <name type="scientific">Candidatus Rickettsiella isopodorum</name>
    <dbReference type="NCBI Taxonomy" id="1225476"/>
    <lineage>
        <taxon>Bacteria</taxon>
        <taxon>Pseudomonadati</taxon>
        <taxon>Pseudomonadota</taxon>
        <taxon>Gammaproteobacteria</taxon>
        <taxon>Legionellales</taxon>
        <taxon>Coxiellaceae</taxon>
        <taxon>Rickettsiella</taxon>
    </lineage>
</organism>